<dbReference type="EMBL" id="PKPP01005961">
    <property type="protein sequence ID" value="PWA58219.1"/>
    <property type="molecule type" value="Genomic_DNA"/>
</dbReference>
<dbReference type="OrthoDB" id="1700804at2759"/>
<dbReference type="Pfam" id="PF03016">
    <property type="entry name" value="Exostosin_GT47"/>
    <property type="match status" value="1"/>
</dbReference>
<evidence type="ECO:0000256" key="1">
    <source>
        <dbReference type="ARBA" id="ARBA00004323"/>
    </source>
</evidence>
<evidence type="ECO:0000256" key="4">
    <source>
        <dbReference type="ARBA" id="ARBA00022968"/>
    </source>
</evidence>
<keyword evidence="3" id="KW-0808">Transferase</keyword>
<sequence length="295" mass="33527">MKSDVRTFDPSQADFFFVPVYVSCNFSTVNGFPAIGHARGLLSSAVELISKDLPFWNRSNGSDHVFVASHDYGACFHAMEDRAVADGIPEFMKNSIMLQTFGVKYQHPCQKVDSVVIPPYISPESVESTLSNLSLRKQITFFLGKNVIKLQYFLAGFQVFLVIWRQLYVLLRRTIFYLGEADLVQRTQQELVELERKEVDIKRNVALSVHEDGDDEEDGDSNEQNEDYEEQDKVADEESEEGDKAVGTGLCDVTLYLLPLLNLGCANNTLFWLVRKFNARFALHHVVLFRSNGDY</sequence>
<evidence type="ECO:0000256" key="6">
    <source>
        <dbReference type="SAM" id="MobiDB-lite"/>
    </source>
</evidence>
<proteinExistence type="inferred from homology"/>
<feature type="region of interest" description="Disordered" evidence="6">
    <location>
        <begin position="210"/>
        <end position="243"/>
    </location>
</feature>
<comment type="subcellular location">
    <subcellularLocation>
        <location evidence="1">Golgi apparatus membrane</location>
        <topology evidence="1">Single-pass type II membrane protein</topology>
    </subcellularLocation>
</comment>
<keyword evidence="9" id="KW-1185">Reference proteome</keyword>
<keyword evidence="5" id="KW-0333">Golgi apparatus</keyword>
<evidence type="ECO:0000259" key="7">
    <source>
        <dbReference type="Pfam" id="PF03016"/>
    </source>
</evidence>
<name>A0A2U1MAE4_ARTAN</name>
<dbReference type="Proteomes" id="UP000245207">
    <property type="component" value="Unassembled WGS sequence"/>
</dbReference>
<comment type="caution">
    <text evidence="8">The sequence shown here is derived from an EMBL/GenBank/DDBJ whole genome shotgun (WGS) entry which is preliminary data.</text>
</comment>
<protein>
    <submittedName>
        <fullName evidence="8">Exostosin family protein</fullName>
    </submittedName>
</protein>
<feature type="compositionally biased region" description="Acidic residues" evidence="6">
    <location>
        <begin position="212"/>
        <end position="230"/>
    </location>
</feature>
<evidence type="ECO:0000313" key="9">
    <source>
        <dbReference type="Proteomes" id="UP000245207"/>
    </source>
</evidence>
<dbReference type="GO" id="GO:0000139">
    <property type="term" value="C:Golgi membrane"/>
    <property type="evidence" value="ECO:0007669"/>
    <property type="project" value="UniProtKB-SubCell"/>
</dbReference>
<gene>
    <name evidence="8" type="ORF">CTI12_AA379160</name>
</gene>
<dbReference type="PANTHER" id="PTHR11062:SF229">
    <property type="entry name" value="GLUCURONOXYLAN GLUCURONOSYLTRANSFERASE IRX7-RELATED"/>
    <property type="match status" value="1"/>
</dbReference>
<keyword evidence="4" id="KW-0812">Transmembrane</keyword>
<evidence type="ECO:0000313" key="8">
    <source>
        <dbReference type="EMBL" id="PWA58219.1"/>
    </source>
</evidence>
<dbReference type="GO" id="GO:0016757">
    <property type="term" value="F:glycosyltransferase activity"/>
    <property type="evidence" value="ECO:0007669"/>
    <property type="project" value="UniProtKB-KW"/>
</dbReference>
<evidence type="ECO:0000256" key="5">
    <source>
        <dbReference type="ARBA" id="ARBA00023034"/>
    </source>
</evidence>
<keyword evidence="3" id="KW-0328">Glycosyltransferase</keyword>
<dbReference type="InterPro" id="IPR040911">
    <property type="entry name" value="Exostosin_GT47"/>
</dbReference>
<dbReference type="PANTHER" id="PTHR11062">
    <property type="entry name" value="EXOSTOSIN HEPARAN SULFATE GLYCOSYLTRANSFERASE -RELATED"/>
    <property type="match status" value="1"/>
</dbReference>
<accession>A0A2U1MAE4</accession>
<keyword evidence="4" id="KW-0735">Signal-anchor</keyword>
<dbReference type="InterPro" id="IPR004263">
    <property type="entry name" value="Exostosin"/>
</dbReference>
<dbReference type="GO" id="GO:0010417">
    <property type="term" value="P:glucuronoxylan biosynthetic process"/>
    <property type="evidence" value="ECO:0007669"/>
    <property type="project" value="TreeGrafter"/>
</dbReference>
<organism evidence="8 9">
    <name type="scientific">Artemisia annua</name>
    <name type="common">Sweet wormwood</name>
    <dbReference type="NCBI Taxonomy" id="35608"/>
    <lineage>
        <taxon>Eukaryota</taxon>
        <taxon>Viridiplantae</taxon>
        <taxon>Streptophyta</taxon>
        <taxon>Embryophyta</taxon>
        <taxon>Tracheophyta</taxon>
        <taxon>Spermatophyta</taxon>
        <taxon>Magnoliopsida</taxon>
        <taxon>eudicotyledons</taxon>
        <taxon>Gunneridae</taxon>
        <taxon>Pentapetalae</taxon>
        <taxon>asterids</taxon>
        <taxon>campanulids</taxon>
        <taxon>Asterales</taxon>
        <taxon>Asteraceae</taxon>
        <taxon>Asteroideae</taxon>
        <taxon>Anthemideae</taxon>
        <taxon>Artemisiinae</taxon>
        <taxon>Artemisia</taxon>
    </lineage>
</organism>
<comment type="similarity">
    <text evidence="2">Belongs to the glycosyltransferase 47 family.</text>
</comment>
<evidence type="ECO:0000256" key="2">
    <source>
        <dbReference type="ARBA" id="ARBA00010271"/>
    </source>
</evidence>
<feature type="domain" description="Exostosin GT47" evidence="7">
    <location>
        <begin position="3"/>
        <end position="144"/>
    </location>
</feature>
<reference evidence="8 9" key="1">
    <citation type="journal article" date="2018" name="Mol. Plant">
        <title>The genome of Artemisia annua provides insight into the evolution of Asteraceae family and artemisinin biosynthesis.</title>
        <authorList>
            <person name="Shen Q."/>
            <person name="Zhang L."/>
            <person name="Liao Z."/>
            <person name="Wang S."/>
            <person name="Yan T."/>
            <person name="Shi P."/>
            <person name="Liu M."/>
            <person name="Fu X."/>
            <person name="Pan Q."/>
            <person name="Wang Y."/>
            <person name="Lv Z."/>
            <person name="Lu X."/>
            <person name="Zhang F."/>
            <person name="Jiang W."/>
            <person name="Ma Y."/>
            <person name="Chen M."/>
            <person name="Hao X."/>
            <person name="Li L."/>
            <person name="Tang Y."/>
            <person name="Lv G."/>
            <person name="Zhou Y."/>
            <person name="Sun X."/>
            <person name="Brodelius P.E."/>
            <person name="Rose J.K.C."/>
            <person name="Tang K."/>
        </authorList>
    </citation>
    <scope>NUCLEOTIDE SEQUENCE [LARGE SCALE GENOMIC DNA]</scope>
    <source>
        <strain evidence="9">cv. Huhao1</strain>
        <tissue evidence="8">Leaf</tissue>
    </source>
</reference>
<dbReference type="AlphaFoldDB" id="A0A2U1MAE4"/>
<dbReference type="STRING" id="35608.A0A2U1MAE4"/>
<evidence type="ECO:0000256" key="3">
    <source>
        <dbReference type="ARBA" id="ARBA00022676"/>
    </source>
</evidence>